<accession>A0A7S2A6Q3</accession>
<evidence type="ECO:0000256" key="7">
    <source>
        <dbReference type="SAM" id="Phobius"/>
    </source>
</evidence>
<evidence type="ECO:0000259" key="8">
    <source>
        <dbReference type="Pfam" id="PF09335"/>
    </source>
</evidence>
<feature type="transmembrane region" description="Helical" evidence="7">
    <location>
        <begin position="47"/>
        <end position="69"/>
    </location>
</feature>
<feature type="transmembrane region" description="Helical" evidence="7">
    <location>
        <begin position="212"/>
        <end position="233"/>
    </location>
</feature>
<dbReference type="Pfam" id="PF09335">
    <property type="entry name" value="VTT_dom"/>
    <property type="match status" value="1"/>
</dbReference>
<organism evidence="9">
    <name type="scientific">Trieres chinensis</name>
    <name type="common">Marine centric diatom</name>
    <name type="synonym">Odontella sinensis</name>
    <dbReference type="NCBI Taxonomy" id="1514140"/>
    <lineage>
        <taxon>Eukaryota</taxon>
        <taxon>Sar</taxon>
        <taxon>Stramenopiles</taxon>
        <taxon>Ochrophyta</taxon>
        <taxon>Bacillariophyta</taxon>
        <taxon>Mediophyceae</taxon>
        <taxon>Biddulphiophycidae</taxon>
        <taxon>Eupodiscales</taxon>
        <taxon>Parodontellaceae</taxon>
        <taxon>Trieres</taxon>
    </lineage>
</organism>
<feature type="transmembrane region" description="Helical" evidence="7">
    <location>
        <begin position="245"/>
        <end position="265"/>
    </location>
</feature>
<dbReference type="PANTHER" id="PTHR12677">
    <property type="entry name" value="GOLGI APPARATUS MEMBRANE PROTEIN TVP38-RELATED"/>
    <property type="match status" value="1"/>
</dbReference>
<feature type="transmembrane region" description="Helical" evidence="7">
    <location>
        <begin position="181"/>
        <end position="200"/>
    </location>
</feature>
<evidence type="ECO:0000256" key="3">
    <source>
        <dbReference type="ARBA" id="ARBA00022692"/>
    </source>
</evidence>
<protein>
    <recommendedName>
        <fullName evidence="8">VTT domain-containing protein</fullName>
    </recommendedName>
</protein>
<keyword evidence="5 7" id="KW-0472">Membrane</keyword>
<feature type="domain" description="VTT" evidence="8">
    <location>
        <begin position="104"/>
        <end position="229"/>
    </location>
</feature>
<gene>
    <name evidence="9" type="ORF">OSIN01602_LOCUS19727</name>
</gene>
<comment type="subcellular location">
    <subcellularLocation>
        <location evidence="1">Cell membrane</location>
        <topology evidence="1">Multi-pass membrane protein</topology>
    </subcellularLocation>
</comment>
<dbReference type="InterPro" id="IPR032816">
    <property type="entry name" value="VTT_dom"/>
</dbReference>
<evidence type="ECO:0000256" key="6">
    <source>
        <dbReference type="SAM" id="MobiDB-lite"/>
    </source>
</evidence>
<keyword evidence="2" id="KW-1003">Cell membrane</keyword>
<name>A0A7S2A6Q3_TRICV</name>
<dbReference type="EMBL" id="HBGO01034108">
    <property type="protein sequence ID" value="CAD9359035.1"/>
    <property type="molecule type" value="Transcribed_RNA"/>
</dbReference>
<sequence>MTSELEPQTNHGSDVGDILIDHGGDDNDSWPKEVKACTDKRALLNKIIVGLVLVGLIVFIIVDSVTHGFVKGAIEGLLQWIEENPIRGLFVFMAVYFVATVLFVPGSLLTLGSGFVFAESFGLGFGVLLATLAVFVGATLGALVAFILGRYLLRDWVENLTKKYNVFRAIDKALEEKGLRIMILLRLSPIIPFNALNYICGVTSVSFKHYAWANFAILPGTILFVFLGASAGSLVDSGNGGDTPVVTIATIVVGVVFGVIAIALTSRYAKKELNKILEQEKTDETERTDNITDVEDANLQRLDHAKDDSGTEFQLPAAEQLEAS</sequence>
<keyword evidence="4 7" id="KW-1133">Transmembrane helix</keyword>
<reference evidence="9" key="1">
    <citation type="submission" date="2021-01" db="EMBL/GenBank/DDBJ databases">
        <authorList>
            <person name="Corre E."/>
            <person name="Pelletier E."/>
            <person name="Niang G."/>
            <person name="Scheremetjew M."/>
            <person name="Finn R."/>
            <person name="Kale V."/>
            <person name="Holt S."/>
            <person name="Cochrane G."/>
            <person name="Meng A."/>
            <person name="Brown T."/>
            <person name="Cohen L."/>
        </authorList>
    </citation>
    <scope>NUCLEOTIDE SEQUENCE</scope>
    <source>
        <strain evidence="9">Grunow 1884</strain>
    </source>
</reference>
<keyword evidence="3 7" id="KW-0812">Transmembrane</keyword>
<feature type="region of interest" description="Disordered" evidence="6">
    <location>
        <begin position="305"/>
        <end position="324"/>
    </location>
</feature>
<dbReference type="AlphaFoldDB" id="A0A7S2A6Q3"/>
<dbReference type="InterPro" id="IPR015414">
    <property type="entry name" value="TMEM64"/>
</dbReference>
<evidence type="ECO:0000256" key="2">
    <source>
        <dbReference type="ARBA" id="ARBA00022475"/>
    </source>
</evidence>
<evidence type="ECO:0000256" key="1">
    <source>
        <dbReference type="ARBA" id="ARBA00004651"/>
    </source>
</evidence>
<evidence type="ECO:0000256" key="5">
    <source>
        <dbReference type="ARBA" id="ARBA00023136"/>
    </source>
</evidence>
<evidence type="ECO:0000256" key="4">
    <source>
        <dbReference type="ARBA" id="ARBA00022989"/>
    </source>
</evidence>
<dbReference type="PANTHER" id="PTHR12677:SF59">
    <property type="entry name" value="GOLGI APPARATUS MEMBRANE PROTEIN TVP38-RELATED"/>
    <property type="match status" value="1"/>
</dbReference>
<feature type="transmembrane region" description="Helical" evidence="7">
    <location>
        <begin position="89"/>
        <end position="111"/>
    </location>
</feature>
<proteinExistence type="predicted"/>
<dbReference type="GO" id="GO:0005886">
    <property type="term" value="C:plasma membrane"/>
    <property type="evidence" value="ECO:0007669"/>
    <property type="project" value="UniProtKB-SubCell"/>
</dbReference>
<evidence type="ECO:0000313" key="9">
    <source>
        <dbReference type="EMBL" id="CAD9359035.1"/>
    </source>
</evidence>
<feature type="transmembrane region" description="Helical" evidence="7">
    <location>
        <begin position="123"/>
        <end position="148"/>
    </location>
</feature>